<dbReference type="GO" id="GO:0000976">
    <property type="term" value="F:transcription cis-regulatory region binding"/>
    <property type="evidence" value="ECO:0007669"/>
    <property type="project" value="TreeGrafter"/>
</dbReference>
<dbReference type="GeneID" id="58096835"/>
<evidence type="ECO:0000256" key="2">
    <source>
        <dbReference type="ARBA" id="ARBA00023125"/>
    </source>
</evidence>
<reference evidence="5 6" key="1">
    <citation type="submission" date="2015-03" db="EMBL/GenBank/DDBJ databases">
        <title>Genome Assembly of Staphylococcus cohnii subsp. cohnii strain G22B2.</title>
        <authorList>
            <person name="Nair G."/>
            <person name="Kaur G."/>
            <person name="Khatri I."/>
            <person name="Singh N.K."/>
            <person name="Sathyabama S."/>
            <person name="Maurya S.K."/>
            <person name="Subramanian S."/>
            <person name="Agrewala J.N."/>
            <person name="Mayilraj S."/>
        </authorList>
    </citation>
    <scope>NUCLEOTIDE SEQUENCE [LARGE SCALE GENOMIC DNA]</scope>
    <source>
        <strain evidence="5 6">G22B2</strain>
    </source>
</reference>
<dbReference type="InterPro" id="IPR028082">
    <property type="entry name" value="Peripla_BP_I"/>
</dbReference>
<dbReference type="AlphaFoldDB" id="A0A0M2NZI0"/>
<dbReference type="GO" id="GO:0003700">
    <property type="term" value="F:DNA-binding transcription factor activity"/>
    <property type="evidence" value="ECO:0007669"/>
    <property type="project" value="TreeGrafter"/>
</dbReference>
<dbReference type="CDD" id="cd01392">
    <property type="entry name" value="HTH_LacI"/>
    <property type="match status" value="1"/>
</dbReference>
<dbReference type="InterPro" id="IPR010982">
    <property type="entry name" value="Lambda_DNA-bd_dom_sf"/>
</dbReference>
<dbReference type="RefSeq" id="WP_019468101.1">
    <property type="nucleotide sequence ID" value="NZ_BKAS01000009.1"/>
</dbReference>
<name>A0A0M2NZI0_STACC</name>
<evidence type="ECO:0000256" key="1">
    <source>
        <dbReference type="ARBA" id="ARBA00023015"/>
    </source>
</evidence>
<dbReference type="SUPFAM" id="SSF53822">
    <property type="entry name" value="Periplasmic binding protein-like I"/>
    <property type="match status" value="1"/>
</dbReference>
<keyword evidence="3" id="KW-0804">Transcription</keyword>
<accession>A0A0M2NZI0</accession>
<dbReference type="Pfam" id="PF00356">
    <property type="entry name" value="LacI"/>
    <property type="match status" value="1"/>
</dbReference>
<evidence type="ECO:0000259" key="4">
    <source>
        <dbReference type="PROSITE" id="PS50932"/>
    </source>
</evidence>
<dbReference type="PANTHER" id="PTHR30146:SF149">
    <property type="entry name" value="HTH-TYPE TRANSCRIPTIONAL REGULATOR EBGR"/>
    <property type="match status" value="1"/>
</dbReference>
<evidence type="ECO:0000256" key="3">
    <source>
        <dbReference type="ARBA" id="ARBA00023163"/>
    </source>
</evidence>
<gene>
    <name evidence="5" type="ORF">UF66_1764</name>
</gene>
<proteinExistence type="predicted"/>
<keyword evidence="2" id="KW-0238">DNA-binding</keyword>
<evidence type="ECO:0000313" key="6">
    <source>
        <dbReference type="Proteomes" id="UP000034455"/>
    </source>
</evidence>
<dbReference type="EMBL" id="LAKJ01000003">
    <property type="protein sequence ID" value="KKI65121.1"/>
    <property type="molecule type" value="Genomic_DNA"/>
</dbReference>
<organism evidence="5 6">
    <name type="scientific">Staphylococcus cohnii subsp. cohnii</name>
    <dbReference type="NCBI Taxonomy" id="74704"/>
    <lineage>
        <taxon>Bacteria</taxon>
        <taxon>Bacillati</taxon>
        <taxon>Bacillota</taxon>
        <taxon>Bacilli</taxon>
        <taxon>Bacillales</taxon>
        <taxon>Staphylococcaceae</taxon>
        <taxon>Staphylococcus</taxon>
        <taxon>Staphylococcus cohnii species complex</taxon>
    </lineage>
</organism>
<dbReference type="SMART" id="SM00354">
    <property type="entry name" value="HTH_LACI"/>
    <property type="match status" value="1"/>
</dbReference>
<evidence type="ECO:0000313" key="5">
    <source>
        <dbReference type="EMBL" id="KKI65121.1"/>
    </source>
</evidence>
<dbReference type="SUPFAM" id="SSF47413">
    <property type="entry name" value="lambda repressor-like DNA-binding domains"/>
    <property type="match status" value="1"/>
</dbReference>
<dbReference type="Gene3D" id="3.40.50.2300">
    <property type="match status" value="2"/>
</dbReference>
<protein>
    <submittedName>
        <fullName evidence="5">Galactose operon repressor</fullName>
    </submittedName>
</protein>
<dbReference type="InterPro" id="IPR000843">
    <property type="entry name" value="HTH_LacI"/>
</dbReference>
<dbReference type="CDD" id="cd01544">
    <property type="entry name" value="PBP1_GalR"/>
    <property type="match status" value="1"/>
</dbReference>
<sequence length="338" mass="38341">MASIRDIAKEAKVSPGTVSRVLNNDPTLSVAKETRKRIYDIADNFQYKKSERKNKSIQIITYASRAKEMSDPYYREIRLAIEAEVKRLNLSLKRTLRIDGEHDCIDFTKIAKAGAIIVVGNFASKAILELQSYNQNIVVINNANTPKSVDAVYSDLYDAMIQLLNDIDRSGLNDIVYVGGTHTIKNLTGMPTLNSPNIQDKRYIAFTDWCEKHQRKGRLLMNGWNKEDGINAVNELLQNHHLPQVFIAGNDMIAIGILQQLQLKKYTLPDDIKLISFNDLEVIQYAVPSISSVHIPIDDYGKIAVRMAEERINKTRQIAIHVIAEAQLKERMTFKVNK</sequence>
<feature type="domain" description="HTH lacI-type" evidence="4">
    <location>
        <begin position="2"/>
        <end position="43"/>
    </location>
</feature>
<dbReference type="Pfam" id="PF13377">
    <property type="entry name" value="Peripla_BP_3"/>
    <property type="match status" value="1"/>
</dbReference>
<keyword evidence="1" id="KW-0805">Transcription regulation</keyword>
<dbReference type="Proteomes" id="UP000034455">
    <property type="component" value="Unassembled WGS sequence"/>
</dbReference>
<dbReference type="Gene3D" id="1.10.260.40">
    <property type="entry name" value="lambda repressor-like DNA-binding domains"/>
    <property type="match status" value="1"/>
</dbReference>
<dbReference type="PROSITE" id="PS50932">
    <property type="entry name" value="HTH_LACI_2"/>
    <property type="match status" value="1"/>
</dbReference>
<dbReference type="PROSITE" id="PS00356">
    <property type="entry name" value="HTH_LACI_1"/>
    <property type="match status" value="1"/>
</dbReference>
<dbReference type="PATRIC" id="fig|74704.6.peg.1808"/>
<dbReference type="PANTHER" id="PTHR30146">
    <property type="entry name" value="LACI-RELATED TRANSCRIPTIONAL REPRESSOR"/>
    <property type="match status" value="1"/>
</dbReference>
<dbReference type="InterPro" id="IPR046335">
    <property type="entry name" value="LacI/GalR-like_sensor"/>
</dbReference>
<comment type="caution">
    <text evidence="5">The sequence shown here is derived from an EMBL/GenBank/DDBJ whole genome shotgun (WGS) entry which is preliminary data.</text>
</comment>